<dbReference type="CDD" id="cd03801">
    <property type="entry name" value="GT4_PimA-like"/>
    <property type="match status" value="1"/>
</dbReference>
<keyword evidence="1" id="KW-0808">Transferase</keyword>
<dbReference type="Pfam" id="PF13692">
    <property type="entry name" value="Glyco_trans_1_4"/>
    <property type="match status" value="1"/>
</dbReference>
<evidence type="ECO:0000313" key="2">
    <source>
        <dbReference type="EMBL" id="MBM7618579.1"/>
    </source>
</evidence>
<dbReference type="PANTHER" id="PTHR46401">
    <property type="entry name" value="GLYCOSYLTRANSFERASE WBBK-RELATED"/>
    <property type="match status" value="1"/>
</dbReference>
<dbReference type="EMBL" id="JAFBED010000001">
    <property type="protein sequence ID" value="MBM7618579.1"/>
    <property type="molecule type" value="Genomic_DNA"/>
</dbReference>
<protein>
    <submittedName>
        <fullName evidence="2">Glycosyltransferase involved in cell wall biosynthesis</fullName>
    </submittedName>
</protein>
<dbReference type="RefSeq" id="WP_204412913.1">
    <property type="nucleotide sequence ID" value="NZ_JAFBED010000001.1"/>
</dbReference>
<sequence length="385" mass="45027">MKIVFFDLTNQGHHWFYNSELMINLKVKNTFHKIVYITKHISESNKSFLEKKGIIVICIESTKETKKRKYSHIYNLLISSLDYLNAKRISRKLKADIFVNLYFDQYILQYFFTKKKEKNINVLHWFPNNNIKVFILSLLRKSNDSFIVHTNDVKKKLNDINKKINVHTIGYPVKKIKPSFASKEEVLKKLKIDQDFTDSVLSRVLLYFGGTRHDKGLDILLDALKIVESKVTIMIVGQEQTFKKEFIKSKLDMANENSNNTLRLGYVEEADVLKYFYVSDAIILPYRSYFNGESGVLTDAILMEKPVVVPDIIHFPETINKFNNGIVFKVEDAKDLASSIDKLLLNYEFYETNAKKVSRKFEEDRSVENFANQYLALINMDNNNF</sequence>
<organism evidence="2 3">
    <name type="scientific">Sutcliffiella tianshenii</name>
    <dbReference type="NCBI Taxonomy" id="1463404"/>
    <lineage>
        <taxon>Bacteria</taxon>
        <taxon>Bacillati</taxon>
        <taxon>Bacillota</taxon>
        <taxon>Bacilli</taxon>
        <taxon>Bacillales</taxon>
        <taxon>Bacillaceae</taxon>
        <taxon>Sutcliffiella</taxon>
    </lineage>
</organism>
<name>A0ABS2NVC8_9BACI</name>
<dbReference type="Gene3D" id="3.40.50.2000">
    <property type="entry name" value="Glycogen Phosphorylase B"/>
    <property type="match status" value="2"/>
</dbReference>
<reference evidence="2 3" key="1">
    <citation type="submission" date="2021-01" db="EMBL/GenBank/DDBJ databases">
        <title>Genomic Encyclopedia of Type Strains, Phase IV (KMG-IV): sequencing the most valuable type-strain genomes for metagenomic binning, comparative biology and taxonomic classification.</title>
        <authorList>
            <person name="Goeker M."/>
        </authorList>
    </citation>
    <scope>NUCLEOTIDE SEQUENCE [LARGE SCALE GENOMIC DNA]</scope>
    <source>
        <strain evidence="2 3">DSM 25879</strain>
    </source>
</reference>
<comment type="caution">
    <text evidence="2">The sequence shown here is derived from an EMBL/GenBank/DDBJ whole genome shotgun (WGS) entry which is preliminary data.</text>
</comment>
<keyword evidence="3" id="KW-1185">Reference proteome</keyword>
<gene>
    <name evidence="2" type="ORF">JOC95_000421</name>
</gene>
<dbReference type="Proteomes" id="UP000737402">
    <property type="component" value="Unassembled WGS sequence"/>
</dbReference>
<dbReference type="PANTHER" id="PTHR46401:SF2">
    <property type="entry name" value="GLYCOSYLTRANSFERASE WBBK-RELATED"/>
    <property type="match status" value="1"/>
</dbReference>
<proteinExistence type="predicted"/>
<dbReference type="SUPFAM" id="SSF53756">
    <property type="entry name" value="UDP-Glycosyltransferase/glycogen phosphorylase"/>
    <property type="match status" value="1"/>
</dbReference>
<evidence type="ECO:0000313" key="3">
    <source>
        <dbReference type="Proteomes" id="UP000737402"/>
    </source>
</evidence>
<accession>A0ABS2NVC8</accession>
<evidence type="ECO:0000256" key="1">
    <source>
        <dbReference type="ARBA" id="ARBA00022679"/>
    </source>
</evidence>